<keyword evidence="12 17" id="KW-1015">Disulfide bond</keyword>
<dbReference type="GO" id="GO:0016324">
    <property type="term" value="C:apical plasma membrane"/>
    <property type="evidence" value="ECO:0007669"/>
    <property type="project" value="TreeGrafter"/>
</dbReference>
<feature type="disulfide bond" evidence="18">
    <location>
        <begin position="2717"/>
        <end position="2729"/>
    </location>
</feature>
<dbReference type="Proteomes" id="UP001152320">
    <property type="component" value="Chromosome 23"/>
</dbReference>
<feature type="disulfide bond" evidence="18">
    <location>
        <begin position="911"/>
        <end position="926"/>
    </location>
</feature>
<keyword evidence="8" id="KW-0677">Repeat</keyword>
<dbReference type="FunFam" id="2.120.10.30:FF:000008">
    <property type="entry name" value="Low-density lipoprotein receptor-related protein 4"/>
    <property type="match status" value="1"/>
</dbReference>
<comment type="subcellular location">
    <subcellularLocation>
        <location evidence="1">Cell membrane</location>
        <topology evidence="1">Single-pass type I membrane protein</topology>
    </subcellularLocation>
    <subcellularLocation>
        <location evidence="16">Membrane</location>
        <location evidence="16">Coated pit</location>
    </subcellularLocation>
</comment>
<dbReference type="FunFam" id="4.10.400.10:FF:000002">
    <property type="entry name" value="Low-density lipoprotein receptor-related protein 1"/>
    <property type="match status" value="2"/>
</dbReference>
<evidence type="ECO:0000313" key="25">
    <source>
        <dbReference type="Proteomes" id="UP001152320"/>
    </source>
</evidence>
<dbReference type="PROSITE" id="PS50026">
    <property type="entry name" value="EGF_3"/>
    <property type="match status" value="2"/>
</dbReference>
<dbReference type="GO" id="GO:0042562">
    <property type="term" value="F:hormone binding"/>
    <property type="evidence" value="ECO:0007669"/>
    <property type="project" value="TreeGrafter"/>
</dbReference>
<dbReference type="FunFam" id="2.10.25.10:FF:000005">
    <property type="entry name" value="Fibrillin 2"/>
    <property type="match status" value="1"/>
</dbReference>
<evidence type="ECO:0000256" key="8">
    <source>
        <dbReference type="ARBA" id="ARBA00022737"/>
    </source>
</evidence>
<protein>
    <submittedName>
        <fullName evidence="24">Low-density lipoprotein receptor-related protein 2</fullName>
    </submittedName>
</protein>
<dbReference type="SUPFAM" id="SSF57196">
    <property type="entry name" value="EGF/Laminin"/>
    <property type="match status" value="6"/>
</dbReference>
<feature type="disulfide bond" evidence="18">
    <location>
        <begin position="3607"/>
        <end position="3619"/>
    </location>
</feature>
<feature type="disulfide bond" evidence="18">
    <location>
        <begin position="3368"/>
        <end position="3380"/>
    </location>
</feature>
<dbReference type="Gene3D" id="2.120.10.30">
    <property type="entry name" value="TolB, C-terminal domain"/>
    <property type="match status" value="8"/>
</dbReference>
<proteinExistence type="inferred from homology"/>
<evidence type="ECO:0000256" key="10">
    <source>
        <dbReference type="ARBA" id="ARBA00022989"/>
    </source>
</evidence>
<feature type="disulfide bond" evidence="18">
    <location>
        <begin position="3509"/>
        <end position="3524"/>
    </location>
</feature>
<dbReference type="PANTHER" id="PTHR22722:SF12">
    <property type="entry name" value="EGF-LIKE DOMAIN-CONTAINING PROTEIN"/>
    <property type="match status" value="1"/>
</dbReference>
<feature type="disulfide bond" evidence="18">
    <location>
        <begin position="2509"/>
        <end position="2521"/>
    </location>
</feature>
<dbReference type="EMBL" id="JAIZAY010000023">
    <property type="protein sequence ID" value="KAJ8020023.1"/>
    <property type="molecule type" value="Genomic_DNA"/>
</dbReference>
<evidence type="ECO:0000256" key="2">
    <source>
        <dbReference type="ARBA" id="ARBA00009939"/>
    </source>
</evidence>
<dbReference type="Gene3D" id="2.10.25.10">
    <property type="entry name" value="Laminin"/>
    <property type="match status" value="8"/>
</dbReference>
<feature type="disulfide bond" evidence="18">
    <location>
        <begin position="931"/>
        <end position="943"/>
    </location>
</feature>
<dbReference type="SMART" id="SM00179">
    <property type="entry name" value="EGF_CA"/>
    <property type="match status" value="8"/>
</dbReference>
<feature type="disulfide bond" evidence="18">
    <location>
        <begin position="3536"/>
        <end position="3554"/>
    </location>
</feature>
<feature type="repeat" description="LDL-receptor class B" evidence="19">
    <location>
        <begin position="1337"/>
        <end position="1378"/>
    </location>
</feature>
<organism evidence="24 25">
    <name type="scientific">Holothuria leucospilota</name>
    <name type="common">Black long sea cucumber</name>
    <name type="synonym">Mertensiothuria leucospilota</name>
    <dbReference type="NCBI Taxonomy" id="206669"/>
    <lineage>
        <taxon>Eukaryota</taxon>
        <taxon>Metazoa</taxon>
        <taxon>Echinodermata</taxon>
        <taxon>Eleutherozoa</taxon>
        <taxon>Echinozoa</taxon>
        <taxon>Holothuroidea</taxon>
        <taxon>Aspidochirotacea</taxon>
        <taxon>Aspidochirotida</taxon>
        <taxon>Holothuriidae</taxon>
        <taxon>Holothuria</taxon>
    </lineage>
</organism>
<feature type="disulfide bond" evidence="18">
    <location>
        <begin position="3737"/>
        <end position="3749"/>
    </location>
</feature>
<feature type="disulfide bond" evidence="18">
    <location>
        <begin position="48"/>
        <end position="63"/>
    </location>
</feature>
<feature type="repeat" description="LDL-receptor class B" evidence="19">
    <location>
        <begin position="2058"/>
        <end position="2099"/>
    </location>
</feature>
<feature type="disulfide bond" evidence="18">
    <location>
        <begin position="2894"/>
        <end position="2912"/>
    </location>
</feature>
<dbReference type="PROSITE" id="PS00010">
    <property type="entry name" value="ASX_HYDROXYL"/>
    <property type="match status" value="3"/>
</dbReference>
<evidence type="ECO:0000256" key="6">
    <source>
        <dbReference type="ARBA" id="ARBA00022692"/>
    </source>
</evidence>
<dbReference type="CDD" id="cd00112">
    <property type="entry name" value="LDLa"/>
    <property type="match status" value="30"/>
</dbReference>
<feature type="disulfide bond" evidence="18">
    <location>
        <begin position="2851"/>
        <end position="2869"/>
    </location>
</feature>
<dbReference type="SUPFAM" id="SSF57184">
    <property type="entry name" value="Growth factor receptor domain"/>
    <property type="match status" value="3"/>
</dbReference>
<keyword evidence="13 24" id="KW-0675">Receptor</keyword>
<feature type="transmembrane region" description="Helical" evidence="21">
    <location>
        <begin position="4249"/>
        <end position="4274"/>
    </location>
</feature>
<dbReference type="OrthoDB" id="21182at2759"/>
<feature type="disulfide bond" evidence="18">
    <location>
        <begin position="2804"/>
        <end position="2816"/>
    </location>
</feature>
<feature type="repeat" description="LDL-receptor class B" evidence="19">
    <location>
        <begin position="3146"/>
        <end position="3190"/>
    </location>
</feature>
<keyword evidence="3" id="KW-1003">Cell membrane</keyword>
<dbReference type="SMART" id="SM00192">
    <property type="entry name" value="LDLa"/>
    <property type="match status" value="32"/>
</dbReference>
<dbReference type="InterPro" id="IPR023415">
    <property type="entry name" value="LDLR_class-A_CS"/>
</dbReference>
<feature type="disulfide bond" evidence="18">
    <location>
        <begin position="1113"/>
        <end position="1128"/>
    </location>
</feature>
<feature type="disulfide bond" evidence="18">
    <location>
        <begin position="899"/>
        <end position="917"/>
    </location>
</feature>
<dbReference type="SUPFAM" id="SSF63825">
    <property type="entry name" value="YWTD domain"/>
    <property type="match status" value="8"/>
</dbReference>
<feature type="chain" id="PRO_5040330219" evidence="22">
    <location>
        <begin position="21"/>
        <end position="4407"/>
    </location>
</feature>
<dbReference type="PROSITE" id="PS51120">
    <property type="entry name" value="LDLRB"/>
    <property type="match status" value="12"/>
</dbReference>
<feature type="repeat" description="LDL-receptor class B" evidence="19">
    <location>
        <begin position="1747"/>
        <end position="1788"/>
    </location>
</feature>
<feature type="disulfide bond" evidence="18">
    <location>
        <begin position="2550"/>
        <end position="2562"/>
    </location>
</feature>
<dbReference type="GO" id="GO:0043235">
    <property type="term" value="C:receptor complex"/>
    <property type="evidence" value="ECO:0007669"/>
    <property type="project" value="TreeGrafter"/>
</dbReference>
<feature type="disulfide bond" evidence="17">
    <location>
        <begin position="3816"/>
        <end position="3826"/>
    </location>
</feature>
<feature type="disulfide bond" evidence="18">
    <location>
        <begin position="3448"/>
        <end position="3460"/>
    </location>
</feature>
<dbReference type="FunFam" id="2.120.10.30:FF:000241">
    <property type="entry name" value="Low-density lipoprotein receptor-related protein 6"/>
    <property type="match status" value="5"/>
</dbReference>
<evidence type="ECO:0000256" key="15">
    <source>
        <dbReference type="ARBA" id="ARBA00023180"/>
    </source>
</evidence>
<dbReference type="Pfam" id="PF12662">
    <property type="entry name" value="cEGF"/>
    <property type="match status" value="1"/>
</dbReference>
<feature type="disulfide bond" evidence="18">
    <location>
        <begin position="990"/>
        <end position="1005"/>
    </location>
</feature>
<feature type="disulfide bond" evidence="18">
    <location>
        <begin position="1094"/>
        <end position="1106"/>
    </location>
</feature>
<keyword evidence="25" id="KW-1185">Reference proteome</keyword>
<feature type="disulfide bond" evidence="18">
    <location>
        <begin position="2557"/>
        <end position="2575"/>
    </location>
</feature>
<dbReference type="GO" id="GO:0006898">
    <property type="term" value="P:receptor-mediated endocytosis"/>
    <property type="evidence" value="ECO:0007669"/>
    <property type="project" value="TreeGrafter"/>
</dbReference>
<dbReference type="PROSITE" id="PS01186">
    <property type="entry name" value="EGF_2"/>
    <property type="match status" value="2"/>
</dbReference>
<feature type="disulfide bond" evidence="17">
    <location>
        <begin position="4228"/>
        <end position="4237"/>
    </location>
</feature>
<feature type="disulfide bond" evidence="18">
    <location>
        <begin position="2674"/>
        <end position="2686"/>
    </location>
</feature>
<dbReference type="InterPro" id="IPR000033">
    <property type="entry name" value="LDLR_classB_rpt"/>
</dbReference>
<dbReference type="InterPro" id="IPR011042">
    <property type="entry name" value="6-blade_b-propeller_TolB-like"/>
</dbReference>
<comment type="similarity">
    <text evidence="2">Belongs to the LDLR family.</text>
</comment>
<dbReference type="PROSITE" id="PS00022">
    <property type="entry name" value="EGF_1"/>
    <property type="match status" value="1"/>
</dbReference>
<feature type="domain" description="EGF-like" evidence="23">
    <location>
        <begin position="4208"/>
        <end position="4238"/>
    </location>
</feature>
<keyword evidence="14" id="KW-0168">Coated pit</keyword>
<feature type="disulfide bond" evidence="18">
    <location>
        <begin position="3387"/>
        <end position="3402"/>
    </location>
</feature>
<dbReference type="GO" id="GO:0005509">
    <property type="term" value="F:calcium ion binding"/>
    <property type="evidence" value="ECO:0007669"/>
    <property type="project" value="InterPro"/>
</dbReference>
<dbReference type="InterPro" id="IPR036055">
    <property type="entry name" value="LDL_receptor-like_sf"/>
</dbReference>
<dbReference type="InterPro" id="IPR000152">
    <property type="entry name" value="EGF-type_Asp/Asn_hydroxyl_site"/>
</dbReference>
<dbReference type="InterPro" id="IPR009030">
    <property type="entry name" value="Growth_fac_rcpt_cys_sf"/>
</dbReference>
<feature type="disulfide bond" evidence="18">
    <location>
        <begin position="2569"/>
        <end position="2584"/>
    </location>
</feature>
<keyword evidence="10 21" id="KW-1133">Transmembrane helix</keyword>
<feature type="disulfide bond" evidence="18">
    <location>
        <begin position="892"/>
        <end position="904"/>
    </location>
</feature>
<keyword evidence="11 21" id="KW-0472">Membrane</keyword>
<dbReference type="Pfam" id="PF00058">
    <property type="entry name" value="Ldl_recept_b"/>
    <property type="match status" value="7"/>
</dbReference>
<dbReference type="Pfam" id="PF00057">
    <property type="entry name" value="Ldl_recept_a"/>
    <property type="match status" value="29"/>
</dbReference>
<feature type="region of interest" description="Disordered" evidence="20">
    <location>
        <begin position="4344"/>
        <end position="4407"/>
    </location>
</feature>
<feature type="disulfide bond" evidence="18">
    <location>
        <begin position="2597"/>
        <end position="2615"/>
    </location>
</feature>
<feature type="disulfide bond" evidence="18">
    <location>
        <begin position="3414"/>
        <end position="3432"/>
    </location>
</feature>
<feature type="disulfide bond" evidence="18">
    <location>
        <begin position="3651"/>
        <end position="3663"/>
    </location>
</feature>
<dbReference type="InterPro" id="IPR051221">
    <property type="entry name" value="LDLR-related"/>
</dbReference>
<dbReference type="FunFam" id="4.10.400.10:FF:000005">
    <property type="entry name" value="low-density lipoprotein receptor-related protein 1B"/>
    <property type="match status" value="1"/>
</dbReference>
<feature type="disulfide bond" evidence="18">
    <location>
        <begin position="2516"/>
        <end position="2534"/>
    </location>
</feature>
<accession>A0A9Q0YCA3</accession>
<feature type="disulfide bond" evidence="18">
    <location>
        <begin position="2887"/>
        <end position="2899"/>
    </location>
</feature>
<dbReference type="Pfam" id="PF07645">
    <property type="entry name" value="EGF_CA"/>
    <property type="match status" value="4"/>
</dbReference>
<feature type="disulfide bond" evidence="18">
    <location>
        <begin position="3375"/>
        <end position="3393"/>
    </location>
</feature>
<evidence type="ECO:0000256" key="5">
    <source>
        <dbReference type="ARBA" id="ARBA00022583"/>
    </source>
</evidence>
<keyword evidence="24" id="KW-0449">Lipoprotein</keyword>
<evidence type="ECO:0000313" key="24">
    <source>
        <dbReference type="EMBL" id="KAJ8020023.1"/>
    </source>
</evidence>
<feature type="repeat" description="LDL-receptor class B" evidence="19">
    <location>
        <begin position="3060"/>
        <end position="3102"/>
    </location>
</feature>
<feature type="disulfide bond" evidence="18">
    <location>
        <begin position="3575"/>
        <end position="3593"/>
    </location>
</feature>
<dbReference type="FunFam" id="2.10.25.10:FF:000009">
    <property type="entry name" value="Low-density lipoprotein receptor isoform 1"/>
    <property type="match status" value="2"/>
</dbReference>
<gene>
    <name evidence="24" type="ORF">HOLleu_41857</name>
</gene>
<feature type="disulfide bond" evidence="18">
    <location>
        <begin position="3587"/>
        <end position="3602"/>
    </location>
</feature>
<dbReference type="InterPro" id="IPR000742">
    <property type="entry name" value="EGF"/>
</dbReference>
<feature type="disulfide bond" evidence="18">
    <location>
        <begin position="3756"/>
        <end position="3771"/>
    </location>
</feature>
<feature type="disulfide bond" evidence="18">
    <location>
        <begin position="3614"/>
        <end position="3632"/>
    </location>
</feature>
<feature type="disulfide bond" evidence="18">
    <location>
        <begin position="3407"/>
        <end position="3419"/>
    </location>
</feature>
<feature type="disulfide bond" evidence="18">
    <location>
        <begin position="2784"/>
        <end position="2799"/>
    </location>
</feature>
<feature type="disulfide bond" evidence="18">
    <location>
        <begin position="2844"/>
        <end position="2856"/>
    </location>
</feature>
<dbReference type="InterPro" id="IPR018097">
    <property type="entry name" value="EGF_Ca-bd_CS"/>
</dbReference>
<dbReference type="SMART" id="SM00135">
    <property type="entry name" value="LY"/>
    <property type="match status" value="32"/>
</dbReference>
<feature type="repeat" description="LDL-receptor class B" evidence="19">
    <location>
        <begin position="3103"/>
        <end position="3145"/>
    </location>
</feature>
<feature type="disulfide bond" evidence="18">
    <location>
        <begin position="1030"/>
        <end position="1045"/>
    </location>
</feature>
<evidence type="ECO:0000256" key="18">
    <source>
        <dbReference type="PROSITE-ProRule" id="PRU00124"/>
    </source>
</evidence>
<evidence type="ECO:0000259" key="23">
    <source>
        <dbReference type="PROSITE" id="PS50026"/>
    </source>
</evidence>
<comment type="caution">
    <text evidence="17">Lacks conserved residue(s) required for the propagation of feature annotation.</text>
</comment>
<name>A0A9Q0YCA3_HOLLE</name>
<dbReference type="InterPro" id="IPR002172">
    <property type="entry name" value="LDrepeatLR_classA_rpt"/>
</dbReference>
<feature type="disulfide bond" evidence="18">
    <location>
        <begin position="2724"/>
        <end position="2742"/>
    </location>
</feature>
<feature type="repeat" description="LDL-receptor class B" evidence="19">
    <location>
        <begin position="715"/>
        <end position="757"/>
    </location>
</feature>
<feature type="disulfide bond" evidence="18">
    <location>
        <begin position="88"/>
        <end position="103"/>
    </location>
</feature>
<feature type="disulfide bond" evidence="18">
    <location>
        <begin position="1101"/>
        <end position="1119"/>
    </location>
</feature>
<evidence type="ECO:0000256" key="1">
    <source>
        <dbReference type="ARBA" id="ARBA00004251"/>
    </source>
</evidence>
<dbReference type="PROSITE" id="PS50068">
    <property type="entry name" value="LDLRA_2"/>
    <property type="match status" value="32"/>
</dbReference>
<dbReference type="Pfam" id="PF24468">
    <property type="entry name" value="EGF_LRP2"/>
    <property type="match status" value="1"/>
</dbReference>
<dbReference type="PROSITE" id="PS01187">
    <property type="entry name" value="EGF_CA"/>
    <property type="match status" value="4"/>
</dbReference>
<feature type="repeat" description="LDL-receptor class B" evidence="19">
    <location>
        <begin position="401"/>
        <end position="445"/>
    </location>
</feature>
<feature type="disulfide bond" evidence="18">
    <location>
        <begin position="3548"/>
        <end position="3563"/>
    </location>
</feature>
<dbReference type="FunFam" id="4.10.400.10:FF:000011">
    <property type="entry name" value="Low-density lipoprotein receptor-related protein 1"/>
    <property type="match status" value="1"/>
</dbReference>
<dbReference type="CDD" id="cd00054">
    <property type="entry name" value="EGF_CA"/>
    <property type="match status" value="3"/>
</dbReference>
<evidence type="ECO:0000256" key="12">
    <source>
        <dbReference type="ARBA" id="ARBA00023157"/>
    </source>
</evidence>
<feature type="disulfide bond" evidence="18">
    <location>
        <begin position="1018"/>
        <end position="1036"/>
    </location>
</feature>
<keyword evidence="5" id="KW-0254">Endocytosis</keyword>
<keyword evidence="9" id="KW-0106">Calcium</keyword>
<feature type="disulfide bond" evidence="18">
    <location>
        <begin position="2811"/>
        <end position="2829"/>
    </location>
</feature>
<feature type="disulfide bond" evidence="18">
    <location>
        <begin position="874"/>
        <end position="889"/>
    </location>
</feature>
<dbReference type="Gene3D" id="4.10.400.10">
    <property type="entry name" value="Low-density Lipoprotein Receptor"/>
    <property type="match status" value="31"/>
</dbReference>
<keyword evidence="15" id="KW-0325">Glycoprotein</keyword>
<feature type="disulfide bond" evidence="18">
    <location>
        <begin position="938"/>
        <end position="956"/>
    </location>
</feature>
<dbReference type="GO" id="GO:0005905">
    <property type="term" value="C:clathrin-coated pit"/>
    <property type="evidence" value="ECO:0007669"/>
    <property type="project" value="UniProtKB-KW"/>
</dbReference>
<evidence type="ECO:0000256" key="11">
    <source>
        <dbReference type="ARBA" id="ARBA00023136"/>
    </source>
</evidence>
<feature type="disulfide bond" evidence="18">
    <location>
        <begin position="3744"/>
        <end position="3762"/>
    </location>
</feature>
<evidence type="ECO:0000256" key="14">
    <source>
        <dbReference type="ARBA" id="ARBA00023176"/>
    </source>
</evidence>
<reference evidence="24" key="1">
    <citation type="submission" date="2021-10" db="EMBL/GenBank/DDBJ databases">
        <title>Tropical sea cucumber genome reveals ecological adaptation and Cuvierian tubules defense mechanism.</title>
        <authorList>
            <person name="Chen T."/>
        </authorList>
    </citation>
    <scope>NUCLEOTIDE SEQUENCE</scope>
    <source>
        <strain evidence="24">Nanhai2018</strain>
        <tissue evidence="24">Muscle</tissue>
    </source>
</reference>
<evidence type="ECO:0000256" key="21">
    <source>
        <dbReference type="SAM" id="Phobius"/>
    </source>
</evidence>
<feature type="disulfide bond" evidence="18">
    <location>
        <begin position="3658"/>
        <end position="3676"/>
    </location>
</feature>
<dbReference type="PRINTS" id="PR00261">
    <property type="entry name" value="LDLRECEPTOR"/>
</dbReference>
<evidence type="ECO:0000256" key="22">
    <source>
        <dbReference type="SAM" id="SignalP"/>
    </source>
</evidence>
<dbReference type="SUPFAM" id="SSF57424">
    <property type="entry name" value="LDL receptor-like module"/>
    <property type="match status" value="32"/>
</dbReference>
<dbReference type="InterPro" id="IPR049883">
    <property type="entry name" value="NOTCH1_EGF-like"/>
</dbReference>
<evidence type="ECO:0000256" key="13">
    <source>
        <dbReference type="ARBA" id="ARBA00023170"/>
    </source>
</evidence>
<feature type="disulfide bond" evidence="18">
    <location>
        <begin position="3455"/>
        <end position="3473"/>
    </location>
</feature>
<feature type="disulfide bond" evidence="18">
    <location>
        <begin position="3568"/>
        <end position="3580"/>
    </location>
</feature>
<keyword evidence="6 21" id="KW-0812">Transmembrane</keyword>
<sequence length="4407" mass="493235">MDSKVFIFTTILVLLPAISCQESTPQPPDCEGDKFLCLDACVLRTKKCDGVIDCADGSDEFDCYNQTCLGNQFQCSTELKCIPQGLVCNGYWDCGDGSDEQQCERQLTCPHGEWNCPGSDSRCISLSRLCDSNNDCADGADEQIPCSNLRCGILSCDNDCRAAPGGGVCICPEGYTLTNDSRTCEDLDECLSFGYCDQECTNSEGSYTCSCTSDYSINSRSRCIARGQQSAYLVYTHGRDVVKTASLNGDTPNRIGRSYYAYTLDYHWRQQKMYWTDLWSWKLFSVSLAGGDATVLDVLSPGVLDALTVDWIADKIYVLERYTQSVSVMEMNGTNRALLIVSDLQPISGLAIDPTEGFMFFSYRGDNARLVKAYMDGSHEMTLVTDYIFSVTDISVDIPAKRIYWVDSMLDYLESVRYDGRSRQIVSVGFDVLPHPMGIAVFEEYAYASDSTKRGVVKLNRFDRNPSGTNLLHSESVMIRKLKVVHPALQPTVDNPCGTDNGGCSHLCILSHITDSNGIGYRCQCPVGMQLSQDERNCTDITRILLYHSLYLIRGFSLDTGFSGDAIEPVRLWILYPFTVDPTKRMIIYGVFHDIFTVKVDGTGYQKLPWKDVYYVDGLAYDWLSDNLYFVDGYRDVVGVISLSSRFNGSRDLVKDLVTPGLPAVAPVAGYLFWAEREPRIAKIERAWMDGTHRTVLVDTLIGTPWELVVDNEAQRIYWMDSVLRKIERLDFSGENRVTLTIQQLSNPTGLAVFGEYLYFGDRRSLSIARVSKEDGSQFHVVREDIRSLEHLGLLDSEAQTGSNTCSFSGGRCSHFCFATPDLGRSCGCPYGLKLDSDHMTCIDNSEEEPPRTCPSYMRQCNNSRQCYFSYRHCNGRRDCPDGSDEADCAECGSYAFTCADGSCIPRYQRCNHQLDCDDGSDEDGCFQAPCAEGKFVCANGKCIDQHLKCNTENNCGDASDEVDCELHDCGEGMFECASHQRCVSLGVVCDGSADCGDRSDEWDCEDASCSSQNRWQCANGQCIVVDNVCDRFWDCDDHSDEDDCPTVIPGECEEGQFLCQLDEECIPDHWECDGHKDCSDFSDEHSDCAPVTCPTEFFQCDNNLCIPLWDVCDGDHDCGDGTDEDGCTPPPFQCRSREYQCFETETCISVSLVCNEEPDCPNGDDESSLCNSDTCDTLNGGCEQVCQASPFGALCDCFDGYKKNGTKLCDDVNECDTPGICSQTCTNFDGGYVCSCTVGYDVVNNNKCVHSDPTPPKLVVSNYNRIVSVDLVSRAFDVLVPFENPNAVDWDIADDLLFWSDMRDNAIYSFNGETSEKIISGGVDITEAIAVDWVARHIYWIDYIPHALEVANMDGSDRMYLFTIDGNPRGLALDPRDGKHLLFWTDWSQNARIERADMDGRNRRVILSENLYWVNGLTADLPAERLFYADARLDYIASCDYEGRNIQVMEIIALVGSHVHSLTVFEDWLYWTDRAQDSVMKVEKFLGRNATRVFRSWRVLDVHVKHPALHPPGTNYCENSPCQHICLLSTTDPFYSCHCPVGKVLAENGINCTEPGPSILFLRSTAIWSWWLDSNSSDYSTVPVVDLNNAYDVDYDFQDGHIYWTETTPNSDRENTKVHRILMMGSNRTDFVPSAYYGKSYALAIDWITRNLFWTNAVRNSIEVIRMDEEPHHRTTVIRKTPDVDIGRPVAICLDPFKGMLFWADNGAVGVHEHIASSYMDGTNYRKIVVEQLSTVGGLTIDIEAARLYWSDYSYQTVESCALDGSDRRQVVSELHNPRGLSVYGSHLYIVDSNLQQILRVDKTSGQNQVVYKDNMAGVRIVKIMARPPGEANSCSDNNGGCAHLCLPVGLTSRVCKCSMGYQLNVDGKTCRNATSFLVVAQLHVIRGYTMDANDHHDAMVPVGGSRYVLSTDVLPQQQWLYFVDLDGRYQQRSAVRRVHPSGSEIEDVVSGAGNYGFRGMAIDWVAGNLYWSNAFSEHTYIEVSRLNGSHRRIVYKSEHQLPRALAVNPLKRYLYFADYGNNPHIGRVELSGENHTMIAHVDVEVSIDLCIDLSNHQVYWTDKNSGTIERADWDGANRQIFRNNLANPYGITVYQNQVIWVDRTVKKVYSIDKTATESDEPTVFKEELVELRDVVAYDSLAKPDNQDHPCGGESYGGCQQLCFARPQGSQPEYTCACSFGKLDADGRTCNSSDEFLLYTTSSGIKSLSLDENSHARPIPPPAPNDRFVRDFDYDYKEGKLFFIVRNGIKVVNIHRDSSEDPQEPTTIVRGYSLRNVRVDHIHRRIYWTRYRTLYIANFDGSDQRTISLRSLYVWWPLIEISPCHGYIFMVNYYYGSSSIFRLSLLGRQRTTLSPAESGWRYTSLFTLDRPAQMIYRVSPYVRSLERFDFNGNNYEVLSSAFSGYFITISGDFLYAVLSRVQTIIRIEKDTAAGYSVLLPRVQGYVNAMRVYEDRSQQCDASACDISNGGCSHTCIRSPNGGGECSCPSSYRLVNKNRMCVRSSLPQCAEGEFTCANGQCIPMRWTCDIDDDCGDMSDENSTFCFDHECEASDFTCGNGRCIHPAWLCDYDNDCRDNTDELECPFPTCDPVADFTCTNSRCISREHVCDGINHCSDETASDEQGCVDPEPCPSGSTRCPNNNLCIHNTYRCDGDNDCLDNTDEDPLYCTLMPCDPPYWRCTSGRCIPGPWYCDGEDDCGDASDEPRAICGTDLFTCVEGYFTCANGRCIPTQWKCDTDNDCGDGSDESEDLNCDEHTCQEDLYFTCTRNRPGSSRCVPLEWVCDGDSDCENAEDEDDCPRESCSEDQFVCDNGLCIPERWKCDHDNDCGDESDEPPQCEYRDCEDDEFLCQNGRCISISWKCDGEDDCRDNSDEADNICNTAPPTCPPNHFRCTNGKCILYELVCNKVSNCNDEADESAEPDESDEEHCDIDECASLSSNRCEHGCVNTLTSFYCTCEDGNVLNPDQKTCRDIDECTETPWVCSQICVNLPGSYNCKCADGYRKEPDGSTCKHESDEEPVLLFSNRYYVRKLTTDGNQYDLIAQGFHGASALDYDLQDGKIYLIDVSDGSIVKMNLDGSEREKIITDFVYGGEGLAVDWVGRKLYFVDRWRDVMEVSELDGSFRKTLIYEGLFQPRAVIVDPKHGTVYWTDWGLEAYIGRRGMDGSDAGDNIRDEKIVWPNGLTIDFPAEKLFWCDAHLDFIAYSDLDGNNMHELPGQPGQEVAHPFAVTVFEEWVYWTDWNMKAVYKAKKFSGEEQEMLVSTHHRPFDIHVMHSALREVLPNPCGTNNGGCSHLCLIAYNGTSFQCACPDNFVLQPDRLTCFPNCSIQEFRCLDNSKCIPFYWKCDGVADCPDSSDESSSCPVRHCYARNFQCDNLNCTTAVQLCNGEDDCGDNSDETHCAATTCKPWEFRCATGSCIRHQSVCNQRDNCPDGSDESESVCRTTECSPGYFKCNNGFCIPGSWVCDVDDDCGDGSDEIHRDCQARTCEAGWFSCRTNYRCIPSYAVCNGFDNCRDNSDEEECEDRACGNGEFRCSNHRCIPLRWQCDSWNDCRDNSDEEQCTPRECSESEFRCSDDRCIPSRWVCDQTEDCGSGEDELECENQECGSDQFQCSSGHCISSSYQCDGDPDCNDFSDELNCPTRLPGGGYCFASQFTCENTICIPRSYLCDGINDCGDNSDERQSICAVATCDPETRFHCDNQKCILDFLTCNGYDNCQDASDENRHGLCDPEPEPCSDDQFTCENQKCIDNSYVCDSFDDCGDESDESGCNLEGSCDTANCQQECTDLQDGYICSCDKGYRRGDVTHLCEDIDECAEDNPCMQECRNLKGSYMCSCIAGYQDHQHGDGQRCKANQDGRPWILFGDGTELRYYDTGNRTYDDVVYGEGKIQSLDFGTEAGAVYWTDTSLKVIKRVRLPVTGGRQQMAQVVITSKEADRPEGIAIDWVGGNMYWTDLGSLDARRTARDVDSSFYNGPRISVSKMDGRYIKILVRDDLPSLGYITVSPRKGVMYWTQSGDNAKIETAWMDGSHRNTLATDLLEPSGLAVDYTRYDCLYFSDRKLNRIEVMNWDGTGRKLLREGNELKNPFLLEVFETYLYWSTKSYDSLESNTVLQINKLGSGIPVNTLTNLIHPTGVKLYHKLRYDIGDYNPCQEGYCSHLCLLTPLRDGNRALRGFQCSCPEGDMFEPLSNSKCQGAVVEARTLPPPGSDLCICINGGTCLSDGTCQCPDEWSGPDCSSKSEKQTGSSAGAAVGVTFAILVILALVAVAAFFILKNMREKKEDEVPVTYRDGKNIDLPLGAVEPPANGHTATNGTTLPGNFENPMYGLQTAELQAVGFDDEAAAPLPEKTGLPPDVVQDSPIPVKSDDIVVNLPPSQADITPPSDYNPPTYTPTEEEGDTNVLVTKD</sequence>
<feature type="domain" description="EGF-like" evidence="23">
    <location>
        <begin position="3812"/>
        <end position="3853"/>
    </location>
</feature>
<evidence type="ECO:0000256" key="4">
    <source>
        <dbReference type="ARBA" id="ARBA00022536"/>
    </source>
</evidence>
<evidence type="ECO:0000256" key="9">
    <source>
        <dbReference type="ARBA" id="ARBA00022837"/>
    </source>
</evidence>
<feature type="disulfide bond" evidence="18">
    <location>
        <begin position="2681"/>
        <end position="2699"/>
    </location>
</feature>
<dbReference type="SMART" id="SM00181">
    <property type="entry name" value="EGF"/>
    <property type="match status" value="22"/>
</dbReference>
<dbReference type="PROSITE" id="PS01209">
    <property type="entry name" value="LDLRA_1"/>
    <property type="match status" value="16"/>
</dbReference>
<dbReference type="InterPro" id="IPR026823">
    <property type="entry name" value="cEGF"/>
</dbReference>
<evidence type="ECO:0000256" key="19">
    <source>
        <dbReference type="PROSITE-ProRule" id="PRU00461"/>
    </source>
</evidence>
<keyword evidence="4 17" id="KW-0245">EGF-like domain</keyword>
<dbReference type="PANTHER" id="PTHR22722">
    <property type="entry name" value="LOW-DENSITY LIPOPROTEIN RECEPTOR-RELATED PROTEIN 2-RELATED"/>
    <property type="match status" value="1"/>
</dbReference>
<dbReference type="Pfam" id="PF14670">
    <property type="entry name" value="FXa_inhibition"/>
    <property type="match status" value="3"/>
</dbReference>
<feature type="disulfide bond" evidence="18">
    <location>
        <begin position="3626"/>
        <end position="3641"/>
    </location>
</feature>
<feature type="signal peptide" evidence="22">
    <location>
        <begin position="1"/>
        <end position="20"/>
    </location>
</feature>
<evidence type="ECO:0000256" key="17">
    <source>
        <dbReference type="PROSITE-ProRule" id="PRU00076"/>
    </source>
</evidence>
<comment type="caution">
    <text evidence="24">The sequence shown here is derived from an EMBL/GenBank/DDBJ whole genome shotgun (WGS) entry which is preliminary data.</text>
</comment>
<feature type="disulfide bond" evidence="18">
    <location>
        <begin position="3529"/>
        <end position="3541"/>
    </location>
</feature>
<keyword evidence="7 22" id="KW-0732">Signal</keyword>
<dbReference type="InterPro" id="IPR056588">
    <property type="entry name" value="EGF_LRP2"/>
</dbReference>
<feature type="repeat" description="LDL-receptor class B" evidence="19">
    <location>
        <begin position="1969"/>
        <end position="2013"/>
    </location>
</feature>
<evidence type="ECO:0000256" key="7">
    <source>
        <dbReference type="ARBA" id="ARBA00022729"/>
    </source>
</evidence>
<evidence type="ECO:0000256" key="16">
    <source>
        <dbReference type="ARBA" id="ARBA00037878"/>
    </source>
</evidence>
<feature type="disulfide bond" evidence="18">
    <location>
        <begin position="3700"/>
        <end position="3718"/>
    </location>
</feature>
<feature type="disulfide bond" evidence="18">
    <location>
        <begin position="950"/>
        <end position="965"/>
    </location>
</feature>
<feature type="repeat" description="LDL-receptor class B" evidence="19">
    <location>
        <begin position="670"/>
        <end position="714"/>
    </location>
</feature>
<dbReference type="InterPro" id="IPR001881">
    <property type="entry name" value="EGF-like_Ca-bd_dom"/>
</dbReference>
<dbReference type="Gene3D" id="4.10.1220.10">
    <property type="entry name" value="EGF-type module"/>
    <property type="match status" value="1"/>
</dbReference>
<feature type="repeat" description="LDL-receptor class B" evidence="19">
    <location>
        <begin position="4009"/>
        <end position="4051"/>
    </location>
</feature>
<evidence type="ECO:0000256" key="3">
    <source>
        <dbReference type="ARBA" id="ARBA00022475"/>
    </source>
</evidence>
<evidence type="ECO:0000256" key="20">
    <source>
        <dbReference type="SAM" id="MobiDB-lite"/>
    </source>
</evidence>
<feature type="repeat" description="LDL-receptor class B" evidence="19">
    <location>
        <begin position="1381"/>
        <end position="1424"/>
    </location>
</feature>